<gene>
    <name evidence="5" type="primary">MKK2</name>
    <name evidence="5" type="ORF">SPIL2461_LOCUS12073</name>
</gene>
<comment type="similarity">
    <text evidence="1">Belongs to the protein kinase superfamily. STE Ser/Thr protein kinase family. STE20 subfamily.</text>
</comment>
<sequence>MALVMEYCPNGNLNDFIVRNGQPGLPEGLSRKLIAEVLLALGYLHDELDVVFRDLKPENIVLDAGMHAKLTDFGLAKAEASSGMGARSFVGSMYFVAPEVTPAASRRYGPAVDIYALGLVAWVAFTGGVTSRNASEVGFRDAPLLSSCHNQRLPPESHEAMRAWLDERREVQDTAGPSPQQSPRMSSFAFAFVDTTTSTEPLRRGSASELRDHPFFTKSPLHPPLTEFSDWVALLPSVVEEEEPMSPASVCTEDSWAYGAATGE</sequence>
<reference evidence="5" key="1">
    <citation type="submission" date="2021-02" db="EMBL/GenBank/DDBJ databases">
        <authorList>
            <person name="Dougan E. K."/>
            <person name="Rhodes N."/>
            <person name="Thang M."/>
            <person name="Chan C."/>
        </authorList>
    </citation>
    <scope>NUCLEOTIDE SEQUENCE</scope>
</reference>
<dbReference type="AlphaFoldDB" id="A0A812SCC5"/>
<accession>A0A812SCC5</accession>
<dbReference type="Gene3D" id="1.10.510.10">
    <property type="entry name" value="Transferase(Phosphotransferase) domain 1"/>
    <property type="match status" value="1"/>
</dbReference>
<evidence type="ECO:0000259" key="4">
    <source>
        <dbReference type="PROSITE" id="PS50011"/>
    </source>
</evidence>
<name>A0A812SCC5_SYMPI</name>
<dbReference type="Pfam" id="PF00069">
    <property type="entry name" value="Pkinase"/>
    <property type="match status" value="1"/>
</dbReference>
<proteinExistence type="inferred from homology"/>
<dbReference type="InterPro" id="IPR000719">
    <property type="entry name" value="Prot_kinase_dom"/>
</dbReference>
<evidence type="ECO:0000313" key="5">
    <source>
        <dbReference type="EMBL" id="CAE7475085.1"/>
    </source>
</evidence>
<dbReference type="InterPro" id="IPR051931">
    <property type="entry name" value="PAK3-like"/>
</dbReference>
<dbReference type="SUPFAM" id="SSF56112">
    <property type="entry name" value="Protein kinase-like (PK-like)"/>
    <property type="match status" value="1"/>
</dbReference>
<evidence type="ECO:0000313" key="6">
    <source>
        <dbReference type="Proteomes" id="UP000649617"/>
    </source>
</evidence>
<keyword evidence="2" id="KW-0547">Nucleotide-binding</keyword>
<keyword evidence="3" id="KW-0067">ATP-binding</keyword>
<dbReference type="EMBL" id="CAJNIZ010024236">
    <property type="protein sequence ID" value="CAE7475085.1"/>
    <property type="molecule type" value="Genomic_DNA"/>
</dbReference>
<dbReference type="OrthoDB" id="3205605at2759"/>
<dbReference type="GO" id="GO:0005524">
    <property type="term" value="F:ATP binding"/>
    <property type="evidence" value="ECO:0007669"/>
    <property type="project" value="UniProtKB-KW"/>
</dbReference>
<dbReference type="SMART" id="SM00220">
    <property type="entry name" value="S_TKc"/>
    <property type="match status" value="1"/>
</dbReference>
<dbReference type="PROSITE" id="PS50011">
    <property type="entry name" value="PROTEIN_KINASE_DOM"/>
    <property type="match status" value="1"/>
</dbReference>
<dbReference type="Proteomes" id="UP000649617">
    <property type="component" value="Unassembled WGS sequence"/>
</dbReference>
<evidence type="ECO:0000256" key="3">
    <source>
        <dbReference type="ARBA" id="ARBA00022840"/>
    </source>
</evidence>
<dbReference type="GO" id="GO:0004672">
    <property type="term" value="F:protein kinase activity"/>
    <property type="evidence" value="ECO:0007669"/>
    <property type="project" value="InterPro"/>
</dbReference>
<keyword evidence="6" id="KW-1185">Reference proteome</keyword>
<dbReference type="PANTHER" id="PTHR45832:SF22">
    <property type="entry name" value="SERINE_THREONINE-PROTEIN KINASE SAMKA-RELATED"/>
    <property type="match status" value="1"/>
</dbReference>
<dbReference type="InterPro" id="IPR011009">
    <property type="entry name" value="Kinase-like_dom_sf"/>
</dbReference>
<dbReference type="PANTHER" id="PTHR45832">
    <property type="entry name" value="SERINE/THREONINE-PROTEIN KINASE SAMKA-RELATED-RELATED"/>
    <property type="match status" value="1"/>
</dbReference>
<evidence type="ECO:0000256" key="1">
    <source>
        <dbReference type="ARBA" id="ARBA00008874"/>
    </source>
</evidence>
<feature type="domain" description="Protein kinase" evidence="4">
    <location>
        <begin position="1"/>
        <end position="216"/>
    </location>
</feature>
<comment type="caution">
    <text evidence="5">The sequence shown here is derived from an EMBL/GenBank/DDBJ whole genome shotgun (WGS) entry which is preliminary data.</text>
</comment>
<protein>
    <submittedName>
        <fullName evidence="5">MKK2 protein</fullName>
    </submittedName>
</protein>
<organism evidence="5 6">
    <name type="scientific">Symbiodinium pilosum</name>
    <name type="common">Dinoflagellate</name>
    <dbReference type="NCBI Taxonomy" id="2952"/>
    <lineage>
        <taxon>Eukaryota</taxon>
        <taxon>Sar</taxon>
        <taxon>Alveolata</taxon>
        <taxon>Dinophyceae</taxon>
        <taxon>Suessiales</taxon>
        <taxon>Symbiodiniaceae</taxon>
        <taxon>Symbiodinium</taxon>
    </lineage>
</organism>
<evidence type="ECO:0000256" key="2">
    <source>
        <dbReference type="ARBA" id="ARBA00022741"/>
    </source>
</evidence>